<proteinExistence type="predicted"/>
<dbReference type="PANTHER" id="PTHR10039">
    <property type="entry name" value="AMELOGENIN"/>
    <property type="match status" value="1"/>
</dbReference>
<sequence>MSSAIIRDLWESHPAAAVLYIFNDATQEKLQTFQLFILNFISQSLERSDAALSEELSNFYDTCRTSPTGPAPNWERAAVVPQHGLARFPRVYVIIDALDEYRVSNAPAQQQLIRELETLNVSLLVTSRHPVVFTSEESMEIEIRASTDDVKMYVTEEMAKDLLTEVFRGRSGMAQEVMETIVENTGDIVLSPKLLLQNMVDCETMAQIKTLLGHFSRDLDEMYRSILQIIEFKTPWVLPLL</sequence>
<feature type="domain" description="Nephrocystin 3-like N-terminal" evidence="2">
    <location>
        <begin position="1"/>
        <end position="128"/>
    </location>
</feature>
<reference evidence="3 4" key="1">
    <citation type="journal article" date="2019" name="Nat. Ecol. Evol.">
        <title>Megaphylogeny resolves global patterns of mushroom evolution.</title>
        <authorList>
            <person name="Varga T."/>
            <person name="Krizsan K."/>
            <person name="Foldi C."/>
            <person name="Dima B."/>
            <person name="Sanchez-Garcia M."/>
            <person name="Sanchez-Ramirez S."/>
            <person name="Szollosi G.J."/>
            <person name="Szarkandi J.G."/>
            <person name="Papp V."/>
            <person name="Albert L."/>
            <person name="Andreopoulos W."/>
            <person name="Angelini C."/>
            <person name="Antonin V."/>
            <person name="Barry K.W."/>
            <person name="Bougher N.L."/>
            <person name="Buchanan P."/>
            <person name="Buyck B."/>
            <person name="Bense V."/>
            <person name="Catcheside P."/>
            <person name="Chovatia M."/>
            <person name="Cooper J."/>
            <person name="Damon W."/>
            <person name="Desjardin D."/>
            <person name="Finy P."/>
            <person name="Geml J."/>
            <person name="Haridas S."/>
            <person name="Hughes K."/>
            <person name="Justo A."/>
            <person name="Karasinski D."/>
            <person name="Kautmanova I."/>
            <person name="Kiss B."/>
            <person name="Kocsube S."/>
            <person name="Kotiranta H."/>
            <person name="LaButti K.M."/>
            <person name="Lechner B.E."/>
            <person name="Liimatainen K."/>
            <person name="Lipzen A."/>
            <person name="Lukacs Z."/>
            <person name="Mihaltcheva S."/>
            <person name="Morgado L.N."/>
            <person name="Niskanen T."/>
            <person name="Noordeloos M.E."/>
            <person name="Ohm R.A."/>
            <person name="Ortiz-Santana B."/>
            <person name="Ovrebo C."/>
            <person name="Racz N."/>
            <person name="Riley R."/>
            <person name="Savchenko A."/>
            <person name="Shiryaev A."/>
            <person name="Soop K."/>
            <person name="Spirin V."/>
            <person name="Szebenyi C."/>
            <person name="Tomsovsky M."/>
            <person name="Tulloss R.E."/>
            <person name="Uehling J."/>
            <person name="Grigoriev I.V."/>
            <person name="Vagvolgyi C."/>
            <person name="Papp T."/>
            <person name="Martin F.M."/>
            <person name="Miettinen O."/>
            <person name="Hibbett D.S."/>
            <person name="Nagy L.G."/>
        </authorList>
    </citation>
    <scope>NUCLEOTIDE SEQUENCE [LARGE SCALE GENOMIC DNA]</scope>
    <source>
        <strain evidence="3 4">CBS 309.79</strain>
    </source>
</reference>
<evidence type="ECO:0000313" key="3">
    <source>
        <dbReference type="EMBL" id="TFK97529.1"/>
    </source>
</evidence>
<dbReference type="Pfam" id="PF24883">
    <property type="entry name" value="NPHP3_N"/>
    <property type="match status" value="1"/>
</dbReference>
<dbReference type="Proteomes" id="UP000305067">
    <property type="component" value="Unassembled WGS sequence"/>
</dbReference>
<protein>
    <recommendedName>
        <fullName evidence="2">Nephrocystin 3-like N-terminal domain-containing protein</fullName>
    </recommendedName>
</protein>
<accession>A0A5C3Q8Y4</accession>
<evidence type="ECO:0000259" key="2">
    <source>
        <dbReference type="Pfam" id="PF24883"/>
    </source>
</evidence>
<name>A0A5C3Q8Y4_9AGAR</name>
<organism evidence="3 4">
    <name type="scientific">Pterulicium gracile</name>
    <dbReference type="NCBI Taxonomy" id="1884261"/>
    <lineage>
        <taxon>Eukaryota</taxon>
        <taxon>Fungi</taxon>
        <taxon>Dikarya</taxon>
        <taxon>Basidiomycota</taxon>
        <taxon>Agaricomycotina</taxon>
        <taxon>Agaricomycetes</taxon>
        <taxon>Agaricomycetidae</taxon>
        <taxon>Agaricales</taxon>
        <taxon>Pleurotineae</taxon>
        <taxon>Pterulaceae</taxon>
        <taxon>Pterulicium</taxon>
    </lineage>
</organism>
<evidence type="ECO:0000313" key="4">
    <source>
        <dbReference type="Proteomes" id="UP000305067"/>
    </source>
</evidence>
<dbReference type="PANTHER" id="PTHR10039:SF15">
    <property type="entry name" value="NACHT DOMAIN-CONTAINING PROTEIN"/>
    <property type="match status" value="1"/>
</dbReference>
<dbReference type="STRING" id="1884261.A0A5C3Q8Y4"/>
<dbReference type="OrthoDB" id="448455at2759"/>
<dbReference type="EMBL" id="ML178846">
    <property type="protein sequence ID" value="TFK97529.1"/>
    <property type="molecule type" value="Genomic_DNA"/>
</dbReference>
<evidence type="ECO:0000256" key="1">
    <source>
        <dbReference type="ARBA" id="ARBA00022737"/>
    </source>
</evidence>
<dbReference type="AlphaFoldDB" id="A0A5C3Q8Y4"/>
<keyword evidence="4" id="KW-1185">Reference proteome</keyword>
<dbReference type="InterPro" id="IPR056884">
    <property type="entry name" value="NPHP3-like_N"/>
</dbReference>
<keyword evidence="1" id="KW-0677">Repeat</keyword>
<gene>
    <name evidence="3" type="ORF">BDV98DRAFT_257738</name>
</gene>